<keyword evidence="3" id="KW-1185">Reference proteome</keyword>
<dbReference type="InterPro" id="IPR001173">
    <property type="entry name" value="Glyco_trans_2-like"/>
</dbReference>
<keyword evidence="2" id="KW-0808">Transferase</keyword>
<dbReference type="Gene3D" id="3.90.550.10">
    <property type="entry name" value="Spore Coat Polysaccharide Biosynthesis Protein SpsA, Chain A"/>
    <property type="match status" value="1"/>
</dbReference>
<dbReference type="AlphaFoldDB" id="R7ZZ26"/>
<reference evidence="2 3" key="1">
    <citation type="submission" date="2013-02" db="EMBL/GenBank/DDBJ databases">
        <title>A novel strain isolated from Lonar lake, Maharashtra, India.</title>
        <authorList>
            <person name="Singh A."/>
        </authorList>
    </citation>
    <scope>NUCLEOTIDE SEQUENCE [LARGE SCALE GENOMIC DNA]</scope>
    <source>
        <strain evidence="2 3">AK24</strain>
    </source>
</reference>
<evidence type="ECO:0000313" key="3">
    <source>
        <dbReference type="Proteomes" id="UP000013909"/>
    </source>
</evidence>
<feature type="domain" description="Glycosyltransferase 2-like" evidence="1">
    <location>
        <begin position="11"/>
        <end position="124"/>
    </location>
</feature>
<sequence length="321" mass="36520">MMVNKSNSLVSIVIPVFNKASFIRETLESALEQTYLNTEIIVINDGSTDGSLEILKEFGKKYPHKIFLIDSVNRGVSAANNFGIKASRGDYLQFLDADDLISSDKIASQMKLLSGKRPEVLASCEWVNFKDNKDYVGRFPYGVFQGFDSGLDLLLRFWDNQEMHQPAVYLTSRDLVLKAGLWDESLRINQDGEFFCRVLAYAGEVVFEPKGKVFYRQPGEGNVSQQRSAKAARSLLDSYIRYEKAVLVVEDSDRVRTALKKVYLKFVYDTFPDYPLLLSEAKNRIKQLGIRQSVFIGGPKFQFLSKYLGFGTALRLKRYIN</sequence>
<gene>
    <name evidence="2" type="ORF">ADIS_0189</name>
</gene>
<evidence type="ECO:0000259" key="1">
    <source>
        <dbReference type="Pfam" id="PF00535"/>
    </source>
</evidence>
<name>R7ZZ26_9BACT</name>
<dbReference type="SUPFAM" id="SSF53448">
    <property type="entry name" value="Nucleotide-diphospho-sugar transferases"/>
    <property type="match status" value="1"/>
</dbReference>
<dbReference type="PANTHER" id="PTHR22916">
    <property type="entry name" value="GLYCOSYLTRANSFERASE"/>
    <property type="match status" value="1"/>
</dbReference>
<dbReference type="Pfam" id="PF00535">
    <property type="entry name" value="Glycos_transf_2"/>
    <property type="match status" value="1"/>
</dbReference>
<dbReference type="GO" id="GO:0016758">
    <property type="term" value="F:hexosyltransferase activity"/>
    <property type="evidence" value="ECO:0007669"/>
    <property type="project" value="UniProtKB-ARBA"/>
</dbReference>
<proteinExistence type="predicted"/>
<comment type="caution">
    <text evidence="2">The sequence shown here is derived from an EMBL/GenBank/DDBJ whole genome shotgun (WGS) entry which is preliminary data.</text>
</comment>
<organism evidence="2 3">
    <name type="scientific">Lunatimonas lonarensis</name>
    <dbReference type="NCBI Taxonomy" id="1232681"/>
    <lineage>
        <taxon>Bacteria</taxon>
        <taxon>Pseudomonadati</taxon>
        <taxon>Bacteroidota</taxon>
        <taxon>Cytophagia</taxon>
        <taxon>Cytophagales</taxon>
        <taxon>Cyclobacteriaceae</taxon>
    </lineage>
</organism>
<dbReference type="EMBL" id="AQHR01000008">
    <property type="protein sequence ID" value="EON79309.1"/>
    <property type="molecule type" value="Genomic_DNA"/>
</dbReference>
<evidence type="ECO:0000313" key="2">
    <source>
        <dbReference type="EMBL" id="EON79309.1"/>
    </source>
</evidence>
<dbReference type="CDD" id="cd00761">
    <property type="entry name" value="Glyco_tranf_GTA_type"/>
    <property type="match status" value="1"/>
</dbReference>
<protein>
    <submittedName>
        <fullName evidence="2">Putative glycosyltransferase protein</fullName>
    </submittedName>
</protein>
<dbReference type="PANTHER" id="PTHR22916:SF3">
    <property type="entry name" value="UDP-GLCNAC:BETAGAL BETA-1,3-N-ACETYLGLUCOSAMINYLTRANSFERASE-LIKE PROTEIN 1"/>
    <property type="match status" value="1"/>
</dbReference>
<dbReference type="RefSeq" id="WP_010852341.1">
    <property type="nucleotide sequence ID" value="NZ_AQHR01000008.1"/>
</dbReference>
<dbReference type="InterPro" id="IPR029044">
    <property type="entry name" value="Nucleotide-diphossugar_trans"/>
</dbReference>
<dbReference type="STRING" id="1232681.ADIS_0189"/>
<accession>R7ZZ26</accession>
<dbReference type="Proteomes" id="UP000013909">
    <property type="component" value="Unassembled WGS sequence"/>
</dbReference>